<keyword evidence="4 6" id="KW-0547">Nucleotide-binding</keyword>
<dbReference type="GO" id="GO:0033863">
    <property type="term" value="F:ribose 1,5-bisphosphate phosphokinase activity"/>
    <property type="evidence" value="ECO:0007669"/>
    <property type="project" value="UniProtKB-UniRule"/>
</dbReference>
<evidence type="ECO:0000256" key="1">
    <source>
        <dbReference type="ARBA" id="ARBA00000373"/>
    </source>
</evidence>
<evidence type="ECO:0000256" key="2">
    <source>
        <dbReference type="ARBA" id="ARBA00005069"/>
    </source>
</evidence>
<dbReference type="EC" id="2.7.4.23" evidence="6"/>
<dbReference type="Gene3D" id="3.40.50.300">
    <property type="entry name" value="P-loop containing nucleotide triphosphate hydrolases"/>
    <property type="match status" value="1"/>
</dbReference>
<dbReference type="InterPro" id="IPR012699">
    <property type="entry name" value="PhnN"/>
</dbReference>
<evidence type="ECO:0000256" key="5">
    <source>
        <dbReference type="ARBA" id="ARBA00022840"/>
    </source>
</evidence>
<accession>A0A506U221</accession>
<comment type="similarity">
    <text evidence="6">Belongs to the ribose 1,5-bisphosphokinase family.</text>
</comment>
<proteinExistence type="inferred from homology"/>
<dbReference type="AlphaFoldDB" id="A0A506U221"/>
<comment type="catalytic activity">
    <reaction evidence="1 6">
        <text>alpha-D-ribose 1,5-bisphosphate + ATP = 5-phospho-alpha-D-ribose 1-diphosphate + ADP</text>
        <dbReference type="Rhea" id="RHEA:20109"/>
        <dbReference type="ChEBI" id="CHEBI:30616"/>
        <dbReference type="ChEBI" id="CHEBI:58017"/>
        <dbReference type="ChEBI" id="CHEBI:68688"/>
        <dbReference type="ChEBI" id="CHEBI:456216"/>
        <dbReference type="EC" id="2.7.4.23"/>
    </reaction>
</comment>
<dbReference type="SUPFAM" id="SSF52540">
    <property type="entry name" value="P-loop containing nucleoside triphosphate hydrolases"/>
    <property type="match status" value="1"/>
</dbReference>
<feature type="domain" description="Guanylate kinase/L-type calcium channel beta subunit" evidence="7">
    <location>
        <begin position="19"/>
        <end position="200"/>
    </location>
</feature>
<name>A0A506U221_9HYPH</name>
<evidence type="ECO:0000259" key="7">
    <source>
        <dbReference type="SMART" id="SM00072"/>
    </source>
</evidence>
<evidence type="ECO:0000313" key="8">
    <source>
        <dbReference type="EMBL" id="TPW26619.1"/>
    </source>
</evidence>
<protein>
    <recommendedName>
        <fullName evidence="6">Ribose 1,5-bisphosphate phosphokinase PhnN</fullName>
        <ecNumber evidence="6">2.7.4.23</ecNumber>
    </recommendedName>
    <alternativeName>
        <fullName evidence="6">Ribose 1,5-bisphosphokinase</fullName>
    </alternativeName>
</protein>
<reference evidence="8 9" key="1">
    <citation type="submission" date="2019-06" db="EMBL/GenBank/DDBJ databases">
        <authorList>
            <person name="Li M."/>
        </authorList>
    </citation>
    <scope>NUCLEOTIDE SEQUENCE [LARGE SCALE GENOMIC DNA]</scope>
    <source>
        <strain evidence="8 9">BGMRC6574</strain>
    </source>
</reference>
<keyword evidence="8" id="KW-0418">Kinase</keyword>
<keyword evidence="5 6" id="KW-0067">ATP-binding</keyword>
<dbReference type="GO" id="GO:0005524">
    <property type="term" value="F:ATP binding"/>
    <property type="evidence" value="ECO:0007669"/>
    <property type="project" value="UniProtKB-KW"/>
</dbReference>
<keyword evidence="9" id="KW-1185">Reference proteome</keyword>
<dbReference type="UniPathway" id="UPA00087">
    <property type="reaction ID" value="UER00175"/>
</dbReference>
<keyword evidence="3 6" id="KW-0808">Transferase</keyword>
<evidence type="ECO:0000256" key="3">
    <source>
        <dbReference type="ARBA" id="ARBA00022679"/>
    </source>
</evidence>
<gene>
    <name evidence="6 8" type="primary">phnN</name>
    <name evidence="8" type="ORF">FJU11_14260</name>
</gene>
<organism evidence="8 9">
    <name type="scientific">Pararhizobium mangrovi</name>
    <dbReference type="NCBI Taxonomy" id="2590452"/>
    <lineage>
        <taxon>Bacteria</taxon>
        <taxon>Pseudomonadati</taxon>
        <taxon>Pseudomonadota</taxon>
        <taxon>Alphaproteobacteria</taxon>
        <taxon>Hyphomicrobiales</taxon>
        <taxon>Rhizobiaceae</taxon>
        <taxon>Rhizobium/Agrobacterium group</taxon>
        <taxon>Pararhizobium</taxon>
    </lineage>
</organism>
<dbReference type="GO" id="GO:0019634">
    <property type="term" value="P:organic phosphonate metabolic process"/>
    <property type="evidence" value="ECO:0007669"/>
    <property type="project" value="UniProtKB-UniRule"/>
</dbReference>
<evidence type="ECO:0000313" key="9">
    <source>
        <dbReference type="Proteomes" id="UP000320314"/>
    </source>
</evidence>
<evidence type="ECO:0000256" key="6">
    <source>
        <dbReference type="HAMAP-Rule" id="MF_00836"/>
    </source>
</evidence>
<dbReference type="EMBL" id="VHLH01000028">
    <property type="protein sequence ID" value="TPW26619.1"/>
    <property type="molecule type" value="Genomic_DNA"/>
</dbReference>
<dbReference type="RefSeq" id="WP_141167760.1">
    <property type="nucleotide sequence ID" value="NZ_VHLH01000028.1"/>
</dbReference>
<comment type="function">
    <text evidence="6">Catalyzes the phosphorylation of ribose 1,5-bisphosphate to 5-phospho-D-ribosyl alpha-1-diphosphate (PRPP).</text>
</comment>
<comment type="pathway">
    <text evidence="2 6">Metabolic intermediate biosynthesis; 5-phospho-alpha-D-ribose 1-diphosphate biosynthesis; 5-phospho-alpha-D-ribose 1-diphosphate from D-ribose 5-phosphate (route II): step 3/3.</text>
</comment>
<comment type="caution">
    <text evidence="8">The sequence shown here is derived from an EMBL/GenBank/DDBJ whole genome shotgun (WGS) entry which is preliminary data.</text>
</comment>
<dbReference type="GO" id="GO:0006015">
    <property type="term" value="P:5-phosphoribose 1-diphosphate biosynthetic process"/>
    <property type="evidence" value="ECO:0007669"/>
    <property type="project" value="UniProtKB-UniRule"/>
</dbReference>
<comment type="caution">
    <text evidence="6">Lacks conserved residue(s) required for the propagation of feature annotation.</text>
</comment>
<dbReference type="InterPro" id="IPR027417">
    <property type="entry name" value="P-loop_NTPase"/>
</dbReference>
<evidence type="ECO:0000256" key="4">
    <source>
        <dbReference type="ARBA" id="ARBA00022741"/>
    </source>
</evidence>
<sequence length="209" mass="21755">MVSGFVERVTEGSGSPIGPGVLVAVVGASGVGKDTLLAMARPAFGKAEDVLFVRRTITRPPDPDGENHEAVSSTAFETRRVAGEFALAWQAHGLSYGLPVALDRHVARGNVAVANGSRAALPLMVARYRNLMVVHVTARPEILAGRLAARGRESEAAILARLGRADAASFEAVGEAFVIDNSGDPHDAAEALVGVIRKAIARSTVSNVV</sequence>
<dbReference type="OrthoDB" id="341217at2"/>
<dbReference type="Proteomes" id="UP000320314">
    <property type="component" value="Unassembled WGS sequence"/>
</dbReference>
<dbReference type="InterPro" id="IPR008145">
    <property type="entry name" value="GK/Ca_channel_bsu"/>
</dbReference>
<dbReference type="SMART" id="SM00072">
    <property type="entry name" value="GuKc"/>
    <property type="match status" value="1"/>
</dbReference>
<dbReference type="HAMAP" id="MF_00836">
    <property type="entry name" value="PhnN"/>
    <property type="match status" value="1"/>
</dbReference>
<dbReference type="NCBIfam" id="TIGR02322">
    <property type="entry name" value="phosphon_PhnN"/>
    <property type="match status" value="1"/>
</dbReference>